<feature type="compositionally biased region" description="Polar residues" evidence="1">
    <location>
        <begin position="164"/>
        <end position="175"/>
    </location>
</feature>
<sequence>MEAKRYHPLTILFDLIIQVKHLFFPALILFVFNYDSTSAFITYGRIVFYFYVGGMLIYLLLKWVSYKYRLDETAFHLYAGIFTKTKQTIPFTKIQNVNRHTTLLHRIFKVTSIRFETGMVGDDSRVEFAVISLNEADRLEAYTKQGMRLEKEPEAEAEGKEGDATSSGEIGTPSATPERIIHFTPTKKEIIKASFTSLSFLGMITLLVWAYFKLTEYIDVEEQVVGIYSLIMSSWTFITLTAVGLLVLSIVFGMVTTYIRYGKYEISSDHERIYIAKGVIEETAFSIAKERVQAIKIKQSLLKRMLGLAEVKLTVVGGDSDSDKDKQDVSSLYPFLPVKRAYEMISEILPAYEVKEEMTSLPKKALWVRLVRSSWIWIIGTGALSYFKPNIWGWEQAWWVISIALTLIILAFEVIEFCNTRYTLNDHFIQFQTGSLTTTLFVSKREKIIEVNVKRGLLQKRLGLASIKTVNRAKPVSHKGVTDVPIELAEGFYQWYMGRRKEIKVE</sequence>
<accession>A0A2Z4MET2</accession>
<feature type="domain" description="YdbS-like PH" evidence="3">
    <location>
        <begin position="63"/>
        <end position="142"/>
    </location>
</feature>
<dbReference type="Proteomes" id="UP000036061">
    <property type="component" value="Chromosome"/>
</dbReference>
<keyword evidence="2" id="KW-0472">Membrane</keyword>
<feature type="transmembrane region" description="Helical" evidence="2">
    <location>
        <begin position="232"/>
        <end position="255"/>
    </location>
</feature>
<dbReference type="AlphaFoldDB" id="A0A2Z4MET2"/>
<feature type="transmembrane region" description="Helical" evidence="2">
    <location>
        <begin position="397"/>
        <end position="415"/>
    </location>
</feature>
<dbReference type="InterPro" id="IPR014529">
    <property type="entry name" value="UCP026631"/>
</dbReference>
<name>A0A2Z4MET2_BREBE</name>
<feature type="domain" description="YdbS-like PH" evidence="3">
    <location>
        <begin position="419"/>
        <end position="496"/>
    </location>
</feature>
<dbReference type="RefSeq" id="WP_048031806.1">
    <property type="nucleotide sequence ID" value="NZ_CP030117.1"/>
</dbReference>
<dbReference type="PIRSF" id="PIRSF026631">
    <property type="entry name" value="UCP026631"/>
    <property type="match status" value="1"/>
</dbReference>
<dbReference type="InterPro" id="IPR005182">
    <property type="entry name" value="YdbS-like_PH"/>
</dbReference>
<dbReference type="PANTHER" id="PTHR34473">
    <property type="entry name" value="UPF0699 TRANSMEMBRANE PROTEIN YDBS"/>
    <property type="match status" value="1"/>
</dbReference>
<keyword evidence="2" id="KW-1133">Transmembrane helix</keyword>
<feature type="compositionally biased region" description="Basic and acidic residues" evidence="1">
    <location>
        <begin position="149"/>
        <end position="163"/>
    </location>
</feature>
<dbReference type="Pfam" id="PF03703">
    <property type="entry name" value="bPH_2"/>
    <property type="match status" value="3"/>
</dbReference>
<evidence type="ECO:0000313" key="4">
    <source>
        <dbReference type="EMBL" id="AWX54968.1"/>
    </source>
</evidence>
<keyword evidence="2" id="KW-0812">Transmembrane</keyword>
<evidence type="ECO:0000256" key="2">
    <source>
        <dbReference type="SAM" id="Phobius"/>
    </source>
</evidence>
<feature type="domain" description="YdbS-like PH" evidence="3">
    <location>
        <begin position="264"/>
        <end position="344"/>
    </location>
</feature>
<feature type="transmembrane region" description="Helical" evidence="2">
    <location>
        <begin position="40"/>
        <end position="61"/>
    </location>
</feature>
<evidence type="ECO:0000256" key="1">
    <source>
        <dbReference type="SAM" id="MobiDB-lite"/>
    </source>
</evidence>
<evidence type="ECO:0000259" key="3">
    <source>
        <dbReference type="Pfam" id="PF03703"/>
    </source>
</evidence>
<feature type="transmembrane region" description="Helical" evidence="2">
    <location>
        <begin position="12"/>
        <end position="34"/>
    </location>
</feature>
<dbReference type="EMBL" id="CP030117">
    <property type="protein sequence ID" value="AWX54968.1"/>
    <property type="molecule type" value="Genomic_DNA"/>
</dbReference>
<feature type="region of interest" description="Disordered" evidence="1">
    <location>
        <begin position="149"/>
        <end position="176"/>
    </location>
</feature>
<dbReference type="PANTHER" id="PTHR34473:SF2">
    <property type="entry name" value="UPF0699 TRANSMEMBRANE PROTEIN YDBT"/>
    <property type="match status" value="1"/>
</dbReference>
<evidence type="ECO:0000313" key="5">
    <source>
        <dbReference type="Proteomes" id="UP000036061"/>
    </source>
</evidence>
<gene>
    <name evidence="4" type="ORF">AB432_007945</name>
</gene>
<proteinExistence type="predicted"/>
<organism evidence="4 5">
    <name type="scientific">Brevibacillus brevis</name>
    <name type="common">Bacillus brevis</name>
    <dbReference type="NCBI Taxonomy" id="1393"/>
    <lineage>
        <taxon>Bacteria</taxon>
        <taxon>Bacillati</taxon>
        <taxon>Bacillota</taxon>
        <taxon>Bacilli</taxon>
        <taxon>Bacillales</taxon>
        <taxon>Paenibacillaceae</taxon>
        <taxon>Brevibacillus</taxon>
    </lineage>
</organism>
<feature type="transmembrane region" description="Helical" evidence="2">
    <location>
        <begin position="190"/>
        <end position="212"/>
    </location>
</feature>
<reference evidence="4 5" key="1">
    <citation type="journal article" date="2015" name="Genome Announc.">
        <title>Draft Genome Sequence of Brevibacillus brevis DZQ7, a Plant Growth-Promoting Rhizobacterium with Broad-Spectrum Antimicrobial Activity.</title>
        <authorList>
            <person name="Hou Q."/>
            <person name="Wang C."/>
            <person name="Hou X."/>
            <person name="Xia Z."/>
            <person name="Ye J."/>
            <person name="Liu K."/>
            <person name="Liu H."/>
            <person name="Wang J."/>
            <person name="Guo H."/>
            <person name="Yu X."/>
            <person name="Yang Y."/>
            <person name="Du B."/>
            <person name="Ding Y."/>
        </authorList>
    </citation>
    <scope>NUCLEOTIDE SEQUENCE [LARGE SCALE GENOMIC DNA]</scope>
    <source>
        <strain evidence="4 5">DZQ7</strain>
    </source>
</reference>
<feature type="transmembrane region" description="Helical" evidence="2">
    <location>
        <begin position="366"/>
        <end position="385"/>
    </location>
</feature>
<protein>
    <recommendedName>
        <fullName evidence="3">YdbS-like PH domain-containing protein</fullName>
    </recommendedName>
</protein>